<gene>
    <name evidence="2" type="ORF">caldi_24400</name>
</gene>
<proteinExistence type="predicted"/>
<keyword evidence="3" id="KW-1185">Reference proteome</keyword>
<dbReference type="Proteomes" id="UP001163687">
    <property type="component" value="Chromosome"/>
</dbReference>
<dbReference type="RefSeq" id="WP_264842005.1">
    <property type="nucleotide sequence ID" value="NZ_AP025628.1"/>
</dbReference>
<feature type="domain" description="Carrier" evidence="1">
    <location>
        <begin position="39"/>
        <end position="69"/>
    </location>
</feature>
<dbReference type="InterPro" id="IPR009081">
    <property type="entry name" value="PP-bd_ACP"/>
</dbReference>
<accession>A0AA35CL72</accession>
<dbReference type="KEGG" id="cmic:caldi_24400"/>
<evidence type="ECO:0000259" key="1">
    <source>
        <dbReference type="Pfam" id="PF00550"/>
    </source>
</evidence>
<name>A0AA35CL72_9FIRM</name>
<dbReference type="Gene3D" id="1.10.1200.10">
    <property type="entry name" value="ACP-like"/>
    <property type="match status" value="1"/>
</dbReference>
<evidence type="ECO:0000313" key="3">
    <source>
        <dbReference type="Proteomes" id="UP001163687"/>
    </source>
</evidence>
<dbReference type="Pfam" id="PF00550">
    <property type="entry name" value="PP-binding"/>
    <property type="match status" value="1"/>
</dbReference>
<dbReference type="SUPFAM" id="SSF47336">
    <property type="entry name" value="ACP-like"/>
    <property type="match status" value="1"/>
</dbReference>
<evidence type="ECO:0000313" key="2">
    <source>
        <dbReference type="EMBL" id="BDG61350.1"/>
    </source>
</evidence>
<dbReference type="InterPro" id="IPR036736">
    <property type="entry name" value="ACP-like_sf"/>
</dbReference>
<dbReference type="AlphaFoldDB" id="A0AA35CL72"/>
<protein>
    <recommendedName>
        <fullName evidence="1">Carrier domain-containing protein</fullName>
    </recommendedName>
</protein>
<dbReference type="EMBL" id="AP025628">
    <property type="protein sequence ID" value="BDG61350.1"/>
    <property type="molecule type" value="Genomic_DNA"/>
</dbReference>
<organism evidence="2 3">
    <name type="scientific">Caldinitratiruptor microaerophilus</name>
    <dbReference type="NCBI Taxonomy" id="671077"/>
    <lineage>
        <taxon>Bacteria</taxon>
        <taxon>Bacillati</taxon>
        <taxon>Bacillota</taxon>
        <taxon>Clostridia</taxon>
        <taxon>Eubacteriales</taxon>
        <taxon>Symbiobacteriaceae</taxon>
        <taxon>Caldinitratiruptor</taxon>
    </lineage>
</organism>
<sequence>MHPKQEALRFIRELAGRRVTYDTGLMEVAEEIPGGLEVLVERIQDEFGVELPEELVLEADTVGDLCRLVAHALTTAAETGPDGPVWEAREL</sequence>
<reference evidence="2" key="1">
    <citation type="submission" date="2022-03" db="EMBL/GenBank/DDBJ databases">
        <title>Complete genome sequence of Caldinitratiruptor microaerophilus.</title>
        <authorList>
            <person name="Mukaiyama R."/>
            <person name="Nishiyama T."/>
            <person name="Ueda K."/>
        </authorList>
    </citation>
    <scope>NUCLEOTIDE SEQUENCE</scope>
    <source>
        <strain evidence="2">JCM 16183</strain>
    </source>
</reference>